<organism evidence="3 4">
    <name type="scientific">Nocardia rhizosphaerae</name>
    <dbReference type="NCBI Taxonomy" id="1691571"/>
    <lineage>
        <taxon>Bacteria</taxon>
        <taxon>Bacillati</taxon>
        <taxon>Actinomycetota</taxon>
        <taxon>Actinomycetes</taxon>
        <taxon>Mycobacteriales</taxon>
        <taxon>Nocardiaceae</taxon>
        <taxon>Nocardia</taxon>
    </lineage>
</organism>
<keyword evidence="4" id="KW-1185">Reference proteome</keyword>
<keyword evidence="1" id="KW-0732">Signal</keyword>
<name>A0ABV8L9M4_9NOCA</name>
<evidence type="ECO:0000313" key="4">
    <source>
        <dbReference type="Proteomes" id="UP001595767"/>
    </source>
</evidence>
<reference evidence="4" key="1">
    <citation type="journal article" date="2019" name="Int. J. Syst. Evol. Microbiol.">
        <title>The Global Catalogue of Microorganisms (GCM) 10K type strain sequencing project: providing services to taxonomists for standard genome sequencing and annotation.</title>
        <authorList>
            <consortium name="The Broad Institute Genomics Platform"/>
            <consortium name="The Broad Institute Genome Sequencing Center for Infectious Disease"/>
            <person name="Wu L."/>
            <person name="Ma J."/>
        </authorList>
    </citation>
    <scope>NUCLEOTIDE SEQUENCE [LARGE SCALE GENOMIC DNA]</scope>
    <source>
        <strain evidence="4">CGMCC 4.7204</strain>
    </source>
</reference>
<dbReference type="RefSeq" id="WP_378552003.1">
    <property type="nucleotide sequence ID" value="NZ_JBHSBA010000007.1"/>
</dbReference>
<dbReference type="Pfam" id="PF13827">
    <property type="entry name" value="DUF4189"/>
    <property type="match status" value="1"/>
</dbReference>
<evidence type="ECO:0000259" key="2">
    <source>
        <dbReference type="Pfam" id="PF13827"/>
    </source>
</evidence>
<proteinExistence type="predicted"/>
<protein>
    <submittedName>
        <fullName evidence="3">DUF4189 domain-containing protein</fullName>
    </submittedName>
</protein>
<accession>A0ABV8L9M4</accession>
<sequence length="141" mass="14289">MSFMGKAGLAVAMLGLAAGSVFGAGAAKADNLYAAYAVSNQEWVFGVGVNAPSREDAEAEAIANCGADDCRIVTWWGNGCGALVESDQGFAVAVGPTRADAEREAYTTLSEITPTAQLANVGSSQFSGTDLIDVTCTANAV</sequence>
<evidence type="ECO:0000313" key="3">
    <source>
        <dbReference type="EMBL" id="MFC4126989.1"/>
    </source>
</evidence>
<feature type="chain" id="PRO_5046163212" evidence="1">
    <location>
        <begin position="24"/>
        <end position="141"/>
    </location>
</feature>
<feature type="domain" description="DUF4189" evidence="2">
    <location>
        <begin position="33"/>
        <end position="111"/>
    </location>
</feature>
<gene>
    <name evidence="3" type="ORF">ACFOW8_18800</name>
</gene>
<dbReference type="Proteomes" id="UP001595767">
    <property type="component" value="Unassembled WGS sequence"/>
</dbReference>
<evidence type="ECO:0000256" key="1">
    <source>
        <dbReference type="SAM" id="SignalP"/>
    </source>
</evidence>
<dbReference type="EMBL" id="JBHSBA010000007">
    <property type="protein sequence ID" value="MFC4126989.1"/>
    <property type="molecule type" value="Genomic_DNA"/>
</dbReference>
<dbReference type="InterPro" id="IPR025240">
    <property type="entry name" value="DUF4189"/>
</dbReference>
<comment type="caution">
    <text evidence="3">The sequence shown here is derived from an EMBL/GenBank/DDBJ whole genome shotgun (WGS) entry which is preliminary data.</text>
</comment>
<feature type="signal peptide" evidence="1">
    <location>
        <begin position="1"/>
        <end position="23"/>
    </location>
</feature>